<keyword evidence="7" id="KW-0378">Hydrolase</keyword>
<dbReference type="GO" id="GO:0005634">
    <property type="term" value="C:nucleus"/>
    <property type="evidence" value="ECO:0007669"/>
    <property type="project" value="UniProtKB-SubCell"/>
</dbReference>
<dbReference type="FunFam" id="3.40.50.1010:FF:000054">
    <property type="entry name" value="Flap endonuclease GEN"/>
    <property type="match status" value="1"/>
</dbReference>
<evidence type="ECO:0000256" key="5">
    <source>
        <dbReference type="ARBA" id="ARBA00022759"/>
    </source>
</evidence>
<keyword evidence="10" id="KW-0234">DNA repair</keyword>
<evidence type="ECO:0000256" key="3">
    <source>
        <dbReference type="ARBA" id="ARBA00022722"/>
    </source>
</evidence>
<evidence type="ECO:0000256" key="13">
    <source>
        <dbReference type="ARBA" id="ARBA00053976"/>
    </source>
</evidence>
<feature type="region of interest" description="Disordered" evidence="17">
    <location>
        <begin position="90"/>
        <end position="115"/>
    </location>
</feature>
<evidence type="ECO:0000256" key="7">
    <source>
        <dbReference type="ARBA" id="ARBA00022801"/>
    </source>
</evidence>
<keyword evidence="3" id="KW-0540">Nuclease</keyword>
<dbReference type="InterPro" id="IPR006086">
    <property type="entry name" value="XPG-I_dom"/>
</dbReference>
<evidence type="ECO:0000256" key="1">
    <source>
        <dbReference type="ARBA" id="ARBA00001946"/>
    </source>
</evidence>
<dbReference type="Pfam" id="PF18704">
    <property type="entry name" value="Chromo_2"/>
    <property type="match status" value="1"/>
</dbReference>
<dbReference type="InterPro" id="IPR041012">
    <property type="entry name" value="GEN_chromo"/>
</dbReference>
<dbReference type="Gene3D" id="3.40.50.1010">
    <property type="entry name" value="5'-nuclease"/>
    <property type="match status" value="1"/>
</dbReference>
<comment type="cofactor">
    <cofactor evidence="1">
        <name>Mg(2+)</name>
        <dbReference type="ChEBI" id="CHEBI:18420"/>
    </cofactor>
</comment>
<evidence type="ECO:0000256" key="14">
    <source>
        <dbReference type="ARBA" id="ARBA00070746"/>
    </source>
</evidence>
<dbReference type="SMART" id="SM00279">
    <property type="entry name" value="HhH2"/>
    <property type="match status" value="1"/>
</dbReference>
<dbReference type="InterPro" id="IPR006085">
    <property type="entry name" value="XPG_DNA_repair_N"/>
</dbReference>
<comment type="similarity">
    <text evidence="12">Belongs to the XPG/RAD2 endonuclease family. GEN subfamily.</text>
</comment>
<keyword evidence="9" id="KW-0460">Magnesium</keyword>
<dbReference type="GO" id="GO:0008821">
    <property type="term" value="F:crossover junction DNA endonuclease activity"/>
    <property type="evidence" value="ECO:0007669"/>
    <property type="project" value="UniProtKB-ARBA"/>
</dbReference>
<evidence type="ECO:0000313" key="20">
    <source>
        <dbReference type="EMBL" id="JAD03680.1"/>
    </source>
</evidence>
<dbReference type="AlphaFoldDB" id="A0A0A1WYT4"/>
<dbReference type="SMART" id="SM00485">
    <property type="entry name" value="XPGN"/>
    <property type="match status" value="1"/>
</dbReference>
<dbReference type="Pfam" id="PF00752">
    <property type="entry name" value="XPG_N"/>
    <property type="match status" value="1"/>
</dbReference>
<evidence type="ECO:0000256" key="17">
    <source>
        <dbReference type="SAM" id="MobiDB-lite"/>
    </source>
</evidence>
<dbReference type="Pfam" id="PF00867">
    <property type="entry name" value="XPG_I"/>
    <property type="match status" value="1"/>
</dbReference>
<evidence type="ECO:0000259" key="18">
    <source>
        <dbReference type="SMART" id="SM00484"/>
    </source>
</evidence>
<dbReference type="RefSeq" id="XP_011180536.1">
    <property type="nucleotide sequence ID" value="XM_011182234.3"/>
</dbReference>
<dbReference type="GO" id="GO:0000400">
    <property type="term" value="F:four-way junction DNA binding"/>
    <property type="evidence" value="ECO:0007669"/>
    <property type="project" value="UniProtKB-ARBA"/>
</dbReference>
<feature type="domain" description="XPG-I" evidence="18">
    <location>
        <begin position="132"/>
        <end position="209"/>
    </location>
</feature>
<dbReference type="CDD" id="cd09869">
    <property type="entry name" value="PIN_GEN1"/>
    <property type="match status" value="1"/>
</dbReference>
<dbReference type="Gene3D" id="1.10.150.20">
    <property type="entry name" value="5' to 3' exonuclease, C-terminal subdomain"/>
    <property type="match status" value="1"/>
</dbReference>
<accession>A0A0A1WYT4</accession>
<dbReference type="GO" id="GO:0017108">
    <property type="term" value="F:5'-flap endonuclease activity"/>
    <property type="evidence" value="ECO:0007669"/>
    <property type="project" value="UniProtKB-ARBA"/>
</dbReference>
<name>A0A0A1WYT4_ZEUCU</name>
<feature type="domain" description="XPG N-terminal" evidence="19">
    <location>
        <begin position="1"/>
        <end position="95"/>
    </location>
</feature>
<dbReference type="SUPFAM" id="SSF88723">
    <property type="entry name" value="PIN domain-like"/>
    <property type="match status" value="1"/>
</dbReference>
<organism evidence="20">
    <name type="scientific">Zeugodacus cucurbitae</name>
    <name type="common">Melon fruit fly</name>
    <name type="synonym">Bactrocera cucurbitae</name>
    <dbReference type="NCBI Taxonomy" id="28588"/>
    <lineage>
        <taxon>Eukaryota</taxon>
        <taxon>Metazoa</taxon>
        <taxon>Ecdysozoa</taxon>
        <taxon>Arthropoda</taxon>
        <taxon>Hexapoda</taxon>
        <taxon>Insecta</taxon>
        <taxon>Pterygota</taxon>
        <taxon>Neoptera</taxon>
        <taxon>Endopterygota</taxon>
        <taxon>Diptera</taxon>
        <taxon>Brachycera</taxon>
        <taxon>Muscomorpha</taxon>
        <taxon>Tephritoidea</taxon>
        <taxon>Tephritidae</taxon>
        <taxon>Zeugodacus</taxon>
        <taxon>Zeugodacus</taxon>
    </lineage>
</organism>
<evidence type="ECO:0000256" key="15">
    <source>
        <dbReference type="ARBA" id="ARBA00076716"/>
    </source>
</evidence>
<reference evidence="20" key="1">
    <citation type="submission" date="2014-11" db="EMBL/GenBank/DDBJ databases">
        <authorList>
            <person name="Geib S."/>
        </authorList>
    </citation>
    <scope>NUCLEOTIDE SEQUENCE</scope>
</reference>
<keyword evidence="11" id="KW-0539">Nucleus</keyword>
<comment type="subcellular location">
    <subcellularLocation>
        <location evidence="2">Nucleus</location>
    </subcellularLocation>
</comment>
<evidence type="ECO:0000256" key="16">
    <source>
        <dbReference type="ARBA" id="ARBA00080957"/>
    </source>
</evidence>
<dbReference type="PRINTS" id="PR00853">
    <property type="entry name" value="XPGRADSUPER"/>
</dbReference>
<dbReference type="CTD" id="38594"/>
<evidence type="ECO:0000256" key="10">
    <source>
        <dbReference type="ARBA" id="ARBA00023204"/>
    </source>
</evidence>
<evidence type="ECO:0000256" key="11">
    <source>
        <dbReference type="ARBA" id="ARBA00023242"/>
    </source>
</evidence>
<dbReference type="GO" id="GO:0046872">
    <property type="term" value="F:metal ion binding"/>
    <property type="evidence" value="ECO:0007669"/>
    <property type="project" value="UniProtKB-KW"/>
</dbReference>
<evidence type="ECO:0000256" key="4">
    <source>
        <dbReference type="ARBA" id="ARBA00022723"/>
    </source>
</evidence>
<dbReference type="GO" id="GO:0004527">
    <property type="term" value="F:exonuclease activity"/>
    <property type="evidence" value="ECO:0007669"/>
    <property type="project" value="UniProtKB-KW"/>
</dbReference>
<evidence type="ECO:0000256" key="8">
    <source>
        <dbReference type="ARBA" id="ARBA00022839"/>
    </source>
</evidence>
<dbReference type="SUPFAM" id="SSF47807">
    <property type="entry name" value="5' to 3' exonuclease, C-terminal subdomain"/>
    <property type="match status" value="1"/>
</dbReference>
<sequence>MGVKDLWSVLTPHAERKPLCELRGKKVAIDLAGWICESLNVVDYFVHPRQHLKNLFFRTCYLIWEDVTPVFILEGQAPKLKSQIISKRSEQQFRGTKPMKNKLEKQPTEAKEKERGRTRFNHVLKQCETLLQSMGIQCFQAPGEAEAYCAFLNKKGLVDGVISQDSDCFAYGAIRVYRNFSVSTQGAQAAQGGAVDIYDMQQIQGKMDFGQNKTIVMALLCGCDYCPEGIGGIGRDGVLKLFNKYKEQEILERIRSWRQEDSKYTALEMRVDDKLICNNCGHMGRTQSHTKSGCGICRTNRGCDESLWKEERLSLKAELSLRKKAMTDPSFPSEEIISEFLNEPPTIPTLNLTWRQPNIVKFIKQIGKLLQWAEIYCFQKFLPLLTRWQVRNMKKGTNFDAVHYISIKEIVKKRTVRGVISLEIIWEDQNGFFNGLIPNIQLQEFEKENTKGLFGLWSTIEPLYLVENAYPELVEAFLKSKEKPSKVTKGRRKGKAPSKAILSSLENLTDLISATEEVAKTIKPKASKKTKSTNKKGIQLIDKFFQQQQISSEHGTPIKNQDLYRLTQCSTPVTKTLPSDLESDCDEMAHDISDIVRGIVNAPDRVVKITSHKGRPLHYEPVTENLSILLNEWSIKDDLDLITKKRNLSICSQSGTNGTPLQKRMSLDDSFDALVNAKRDKIHSLAEKAKRLNLFTNNTTTSPKLKSHVDRFVEQNFPHCLNVSEQQPNKMHMSVSSESEDAQNISYFFNKSNIENDEFEKLMDLSILKKPTMKSICNAPDDVLIISESSDDC</sequence>
<dbReference type="GO" id="GO:0006281">
    <property type="term" value="P:DNA repair"/>
    <property type="evidence" value="ECO:0007669"/>
    <property type="project" value="UniProtKB-KW"/>
</dbReference>
<dbReference type="InterPro" id="IPR029060">
    <property type="entry name" value="PIN-like_dom_sf"/>
</dbReference>
<comment type="function">
    <text evidence="13">Endonuclease which cleaves flap structures at the junction between single-stranded DNA and double-stranded DNA. Specific for 5'-overhanging flap structures in which the 5'-upstream of the flap is completely double-stranded. Prefers the blocked-flap structures similar to those occurring at replication forks, in which the 5' single-strand overhang of the flap is double-stranded. Also possesses weak 5'- to 3'-exonuclease activity on nicked but not gapped double-stranded DNA. Does not cleave bubble-like or Holliday junction substrates.</text>
</comment>
<dbReference type="EMBL" id="GBXI01010612">
    <property type="protein sequence ID" value="JAD03680.1"/>
    <property type="molecule type" value="Transcribed_RNA"/>
</dbReference>
<keyword evidence="8" id="KW-0269">Exonuclease</keyword>
<dbReference type="PANTHER" id="PTHR11081">
    <property type="entry name" value="FLAP ENDONUCLEASE FAMILY MEMBER"/>
    <property type="match status" value="1"/>
</dbReference>
<evidence type="ECO:0000259" key="19">
    <source>
        <dbReference type="SMART" id="SM00485"/>
    </source>
</evidence>
<reference evidence="20" key="2">
    <citation type="journal article" date="2015" name="Gigascience">
        <title>Reconstructing a comprehensive transcriptome assembly of a white-pupal translocated strain of the pest fruit fly Bactrocera cucurbitae.</title>
        <authorList>
            <person name="Sim S.B."/>
            <person name="Calla B."/>
            <person name="Hall B."/>
            <person name="DeRego T."/>
            <person name="Geib S.M."/>
        </authorList>
    </citation>
    <scope>NUCLEOTIDE SEQUENCE</scope>
</reference>
<gene>
    <name evidence="20" type="primary">Gen</name>
    <name evidence="20" type="ORF">g.14975</name>
</gene>
<dbReference type="CDD" id="cd09905">
    <property type="entry name" value="H3TH_GEN1"/>
    <property type="match status" value="1"/>
</dbReference>
<proteinExistence type="inferred from homology"/>
<keyword evidence="6" id="KW-0227">DNA damage</keyword>
<evidence type="ECO:0000256" key="2">
    <source>
        <dbReference type="ARBA" id="ARBA00004123"/>
    </source>
</evidence>
<evidence type="ECO:0000256" key="9">
    <source>
        <dbReference type="ARBA" id="ARBA00022842"/>
    </source>
</evidence>
<evidence type="ECO:0000256" key="12">
    <source>
        <dbReference type="ARBA" id="ARBA00038112"/>
    </source>
</evidence>
<keyword evidence="4" id="KW-0479">Metal-binding</keyword>
<dbReference type="GeneID" id="105211002"/>
<dbReference type="OrthoDB" id="2959108at2759"/>
<dbReference type="PANTHER" id="PTHR11081:SF70">
    <property type="entry name" value="FLAP ENDONUCLEASE GEN HOMOLOG 1"/>
    <property type="match status" value="1"/>
</dbReference>
<protein>
    <recommendedName>
        <fullName evidence="14">Flap endonuclease GEN</fullName>
    </recommendedName>
    <alternativeName>
        <fullName evidence="16">Flap structure-specific endonuclease GEN</fullName>
    </alternativeName>
    <alternativeName>
        <fullName evidence="15">Xpg-like endonuclease</fullName>
    </alternativeName>
</protein>
<dbReference type="InterPro" id="IPR036279">
    <property type="entry name" value="5-3_exonuclease_C_sf"/>
</dbReference>
<feature type="compositionally biased region" description="Basic and acidic residues" evidence="17">
    <location>
        <begin position="101"/>
        <end position="115"/>
    </location>
</feature>
<dbReference type="SMART" id="SM00484">
    <property type="entry name" value="XPGI"/>
    <property type="match status" value="1"/>
</dbReference>
<keyword evidence="5 20" id="KW-0255">Endonuclease</keyword>
<dbReference type="InterPro" id="IPR008918">
    <property type="entry name" value="HhH2"/>
</dbReference>
<dbReference type="FunFam" id="1.10.150.20:FF:000030">
    <property type="entry name" value="Flap endonuclease GEN-like 1"/>
    <property type="match status" value="1"/>
</dbReference>
<dbReference type="InterPro" id="IPR006084">
    <property type="entry name" value="XPG/Rad2"/>
</dbReference>
<evidence type="ECO:0000256" key="6">
    <source>
        <dbReference type="ARBA" id="ARBA00022763"/>
    </source>
</evidence>